<dbReference type="InterPro" id="IPR004429">
    <property type="entry name" value="Isopropylmalate_DH"/>
</dbReference>
<evidence type="ECO:0000256" key="16">
    <source>
        <dbReference type="RuleBase" id="RU004445"/>
    </source>
</evidence>
<feature type="binding site" evidence="15">
    <location>
        <position position="252"/>
    </location>
    <ligand>
        <name>Mg(2+)</name>
        <dbReference type="ChEBI" id="CHEBI:18420"/>
    </ligand>
</feature>
<keyword evidence="9 15" id="KW-0028">Amino-acid biosynthesis</keyword>
<dbReference type="GO" id="GO:0000287">
    <property type="term" value="F:magnesium ion binding"/>
    <property type="evidence" value="ECO:0007669"/>
    <property type="project" value="InterPro"/>
</dbReference>
<comment type="subunit">
    <text evidence="6 15 16">Homodimer.</text>
</comment>
<dbReference type="eggNOG" id="COG0473">
    <property type="taxonomic scope" value="Bacteria"/>
</dbReference>
<dbReference type="NCBIfam" id="TIGR00169">
    <property type="entry name" value="leuB"/>
    <property type="match status" value="1"/>
</dbReference>
<feature type="binding site" evidence="15">
    <location>
        <begin position="282"/>
        <end position="294"/>
    </location>
    <ligand>
        <name>NAD(+)</name>
        <dbReference type="ChEBI" id="CHEBI:57540"/>
    </ligand>
</feature>
<gene>
    <name evidence="15" type="primary">leuB</name>
    <name evidence="18" type="ORF">Theth_0497</name>
</gene>
<evidence type="ECO:0000256" key="14">
    <source>
        <dbReference type="ARBA" id="ARBA00023304"/>
    </source>
</evidence>
<feature type="binding site" evidence="15">
    <location>
        <position position="97"/>
    </location>
    <ligand>
        <name>substrate</name>
    </ligand>
</feature>
<dbReference type="PANTHER" id="PTHR42979">
    <property type="entry name" value="3-ISOPROPYLMALATE DEHYDROGENASE"/>
    <property type="match status" value="1"/>
</dbReference>
<feature type="binding site" evidence="15">
    <location>
        <position position="135"/>
    </location>
    <ligand>
        <name>substrate</name>
    </ligand>
</feature>
<evidence type="ECO:0000256" key="12">
    <source>
        <dbReference type="ARBA" id="ARBA00023002"/>
    </source>
</evidence>
<comment type="function">
    <text evidence="15 16">Catalyzes the oxidation of 3-carboxy-2-hydroxy-4-methylpentanoate (3-isopropylmalate) to 3-carboxy-4-methyl-2-oxopentanoate. The product decarboxylates to 4-methyl-2 oxopentanoate.</text>
</comment>
<dbReference type="OrthoDB" id="9806254at2"/>
<keyword evidence="15" id="KW-0464">Manganese</keyword>
<keyword evidence="12 15" id="KW-0560">Oxidoreductase</keyword>
<dbReference type="KEGG" id="tta:Theth_0497"/>
<dbReference type="GO" id="GO:0005829">
    <property type="term" value="C:cytosol"/>
    <property type="evidence" value="ECO:0007669"/>
    <property type="project" value="TreeGrafter"/>
</dbReference>
<comment type="catalytic activity">
    <reaction evidence="1 15 16">
        <text>(2R,3S)-3-isopropylmalate + NAD(+) = 4-methyl-2-oxopentanoate + CO2 + NADH</text>
        <dbReference type="Rhea" id="RHEA:32271"/>
        <dbReference type="ChEBI" id="CHEBI:16526"/>
        <dbReference type="ChEBI" id="CHEBI:17865"/>
        <dbReference type="ChEBI" id="CHEBI:35121"/>
        <dbReference type="ChEBI" id="CHEBI:57540"/>
        <dbReference type="ChEBI" id="CHEBI:57945"/>
        <dbReference type="EC" id="1.1.1.85"/>
    </reaction>
</comment>
<dbReference type="FunFam" id="3.40.718.10:FF:000028">
    <property type="entry name" value="3-isopropylmalate dehydrogenase"/>
    <property type="match status" value="1"/>
</dbReference>
<dbReference type="HOGENOM" id="CLU_031953_0_3_0"/>
<dbReference type="SMART" id="SM01329">
    <property type="entry name" value="Iso_dh"/>
    <property type="match status" value="1"/>
</dbReference>
<evidence type="ECO:0000256" key="6">
    <source>
        <dbReference type="ARBA" id="ARBA00011738"/>
    </source>
</evidence>
<comment type="cofactor">
    <cofactor evidence="2">
        <name>Mn(2+)</name>
        <dbReference type="ChEBI" id="CHEBI:29035"/>
    </cofactor>
</comment>
<accession>F7YWZ6</accession>
<evidence type="ECO:0000256" key="2">
    <source>
        <dbReference type="ARBA" id="ARBA00001936"/>
    </source>
</evidence>
<proteinExistence type="inferred from homology"/>
<dbReference type="GO" id="GO:0051287">
    <property type="term" value="F:NAD binding"/>
    <property type="evidence" value="ECO:0007669"/>
    <property type="project" value="InterPro"/>
</dbReference>
<dbReference type="STRING" id="688269.Theth_0497"/>
<dbReference type="Pfam" id="PF00180">
    <property type="entry name" value="Iso_dh"/>
    <property type="match status" value="1"/>
</dbReference>
<feature type="site" description="Important for catalysis" evidence="15">
    <location>
        <position position="142"/>
    </location>
</feature>
<evidence type="ECO:0000256" key="8">
    <source>
        <dbReference type="ARBA" id="ARBA00022490"/>
    </source>
</evidence>
<evidence type="ECO:0000256" key="5">
    <source>
        <dbReference type="ARBA" id="ARBA00008319"/>
    </source>
</evidence>
<evidence type="ECO:0000313" key="19">
    <source>
        <dbReference type="Proteomes" id="UP000006804"/>
    </source>
</evidence>
<evidence type="ECO:0000256" key="7">
    <source>
        <dbReference type="ARBA" id="ARBA00022430"/>
    </source>
</evidence>
<evidence type="ECO:0000256" key="15">
    <source>
        <dbReference type="HAMAP-Rule" id="MF_01033"/>
    </source>
</evidence>
<evidence type="ECO:0000256" key="10">
    <source>
        <dbReference type="ARBA" id="ARBA00022723"/>
    </source>
</evidence>
<keyword evidence="13 15" id="KW-0520">NAD</keyword>
<dbReference type="EMBL" id="CP002351">
    <property type="protein sequence ID" value="AEH50588.1"/>
    <property type="molecule type" value="Genomic_DNA"/>
</dbReference>
<dbReference type="HAMAP" id="MF_01033">
    <property type="entry name" value="LeuB_type1"/>
    <property type="match status" value="1"/>
</dbReference>
<keyword evidence="8 15" id="KW-0963">Cytoplasm</keyword>
<comment type="cofactor">
    <cofactor evidence="15 16">
        <name>Mg(2+)</name>
        <dbReference type="ChEBI" id="CHEBI:18420"/>
    </cofactor>
    <cofactor evidence="15 16">
        <name>Mn(2+)</name>
        <dbReference type="ChEBI" id="CHEBI:29035"/>
    </cofactor>
    <text evidence="15 16">Binds 1 Mg(2+) or Mn(2+) ion per subunit.</text>
</comment>
<feature type="binding site" evidence="15">
    <location>
        <position position="224"/>
    </location>
    <ligand>
        <name>Mg(2+)</name>
        <dbReference type="ChEBI" id="CHEBI:18420"/>
    </ligand>
</feature>
<feature type="domain" description="Isopropylmalate dehydrogenase-like" evidence="17">
    <location>
        <begin position="5"/>
        <end position="356"/>
    </location>
</feature>
<dbReference type="UniPathway" id="UPA00048">
    <property type="reaction ID" value="UER00072"/>
</dbReference>
<protein>
    <recommendedName>
        <fullName evidence="15">3-isopropylmalate dehydrogenase</fullName>
        <ecNumber evidence="15">1.1.1.85</ecNumber>
    </recommendedName>
    <alternativeName>
        <fullName evidence="15">3-IPM-DH</fullName>
    </alternativeName>
    <alternativeName>
        <fullName evidence="15">Beta-IPM dehydrogenase</fullName>
        <shortName evidence="15">IMDH</shortName>
    </alternativeName>
</protein>
<evidence type="ECO:0000259" key="17">
    <source>
        <dbReference type="SMART" id="SM01329"/>
    </source>
</evidence>
<reference evidence="18 19" key="1">
    <citation type="submission" date="2010-11" db="EMBL/GenBank/DDBJ databases">
        <title>The complete genome of Thermotoga thermarum DSM 5069.</title>
        <authorList>
            <consortium name="US DOE Joint Genome Institute (JGI-PGF)"/>
            <person name="Lucas S."/>
            <person name="Copeland A."/>
            <person name="Lapidus A."/>
            <person name="Bruce D."/>
            <person name="Goodwin L."/>
            <person name="Pitluck S."/>
            <person name="Kyrpides N."/>
            <person name="Mavromatis K."/>
            <person name="Ivanova N."/>
            <person name="Zeytun A."/>
            <person name="Brettin T."/>
            <person name="Detter J.C."/>
            <person name="Tapia R."/>
            <person name="Han C."/>
            <person name="Land M."/>
            <person name="Hauser L."/>
            <person name="Markowitz V."/>
            <person name="Cheng J.-F."/>
            <person name="Hugenholtz P."/>
            <person name="Woyke T."/>
            <person name="Wu D."/>
            <person name="Spring S."/>
            <person name="Schroeder M."/>
            <person name="Brambilla E."/>
            <person name="Klenk H.-P."/>
            <person name="Eisen J.A."/>
        </authorList>
    </citation>
    <scope>NUCLEOTIDE SEQUENCE [LARGE SCALE GENOMIC DNA]</scope>
    <source>
        <strain evidence="18 19">DSM 5069</strain>
    </source>
</reference>
<dbReference type="RefSeq" id="WP_013931811.1">
    <property type="nucleotide sequence ID" value="NC_015707.1"/>
</dbReference>
<dbReference type="InterPro" id="IPR019818">
    <property type="entry name" value="IsoCit/isopropylmalate_DH_CS"/>
</dbReference>
<dbReference type="SUPFAM" id="SSF53659">
    <property type="entry name" value="Isocitrate/Isopropylmalate dehydrogenase-like"/>
    <property type="match status" value="1"/>
</dbReference>
<dbReference type="GO" id="GO:0003862">
    <property type="term" value="F:3-isopropylmalate dehydrogenase activity"/>
    <property type="evidence" value="ECO:0007669"/>
    <property type="project" value="UniProtKB-UniRule"/>
</dbReference>
<keyword evidence="11 15" id="KW-0460">Magnesium</keyword>
<keyword evidence="19" id="KW-1185">Reference proteome</keyword>
<evidence type="ECO:0000256" key="1">
    <source>
        <dbReference type="ARBA" id="ARBA00000624"/>
    </source>
</evidence>
<dbReference type="PATRIC" id="fig|688269.3.peg.516"/>
<feature type="binding site" evidence="15">
    <location>
        <position position="107"/>
    </location>
    <ligand>
        <name>substrate</name>
    </ligand>
</feature>
<dbReference type="Gene3D" id="3.40.718.10">
    <property type="entry name" value="Isopropylmalate Dehydrogenase"/>
    <property type="match status" value="1"/>
</dbReference>
<dbReference type="Proteomes" id="UP000006804">
    <property type="component" value="Chromosome"/>
</dbReference>
<evidence type="ECO:0000256" key="3">
    <source>
        <dbReference type="ARBA" id="ARBA00004496"/>
    </source>
</evidence>
<name>F7YWZ6_9THEM</name>
<dbReference type="PROSITE" id="PS00470">
    <property type="entry name" value="IDH_IMDH"/>
    <property type="match status" value="1"/>
</dbReference>
<evidence type="ECO:0000256" key="4">
    <source>
        <dbReference type="ARBA" id="ARBA00004762"/>
    </source>
</evidence>
<comment type="similarity">
    <text evidence="5 15">Belongs to the isocitrate and isopropylmalate dehydrogenases family. LeuB type 1 subfamily.</text>
</comment>
<keyword evidence="7 15" id="KW-0432">Leucine biosynthesis</keyword>
<dbReference type="GO" id="GO:0009098">
    <property type="term" value="P:L-leucine biosynthetic process"/>
    <property type="evidence" value="ECO:0007669"/>
    <property type="project" value="UniProtKB-UniRule"/>
</dbReference>
<dbReference type="PANTHER" id="PTHR42979:SF1">
    <property type="entry name" value="3-ISOPROPYLMALATE DEHYDROGENASE"/>
    <property type="match status" value="1"/>
</dbReference>
<feature type="binding site" evidence="15">
    <location>
        <position position="224"/>
    </location>
    <ligand>
        <name>substrate</name>
    </ligand>
</feature>
<feature type="site" description="Important for catalysis" evidence="15">
    <location>
        <position position="192"/>
    </location>
</feature>
<keyword evidence="10 15" id="KW-0479">Metal-binding</keyword>
<dbReference type="AlphaFoldDB" id="F7YWZ6"/>
<sequence length="368" mass="40695">MSGFKIAVLPGDGIGPEVVKQGVKVLETIGKLFHHGFEIQFGLIGGAALDEKGVPLPDETWELCQKADAILLGAVGGPKWDDLPSHMRPEKALLKLREGLKLFANIRPVKFYPNLAFSSPLKENLLKGVDLVIVRELTGGLYFGKPKGRFEENGKVYAVDTMYYTYEEIERIAKVAFELARNRKKKVTSVDKANVLETSRLWREVVQKVASRYPDITLEHMYVDNCAMQLVKNPAQFDVILTENTFGDILSDEAAVITGSIGMLPSASLGEGLKGLYEPIHGSAPDIAGMNIANPLGTILSVALLLRYSLRLEKEANAIEDAVEKVIADGFMTKDLYLNNPSAKKLVSTEEMGDIVVEYVKREYHREE</sequence>
<feature type="binding site" evidence="15">
    <location>
        <position position="248"/>
    </location>
    <ligand>
        <name>Mg(2+)</name>
        <dbReference type="ChEBI" id="CHEBI:18420"/>
    </ligand>
</feature>
<evidence type="ECO:0000256" key="9">
    <source>
        <dbReference type="ARBA" id="ARBA00022605"/>
    </source>
</evidence>
<dbReference type="EC" id="1.1.1.85" evidence="15"/>
<dbReference type="InterPro" id="IPR024084">
    <property type="entry name" value="IsoPropMal-DH-like_dom"/>
</dbReference>
<evidence type="ECO:0000313" key="18">
    <source>
        <dbReference type="EMBL" id="AEH50588.1"/>
    </source>
</evidence>
<feature type="binding site" evidence="15">
    <location>
        <begin position="77"/>
        <end position="90"/>
    </location>
    <ligand>
        <name>NAD(+)</name>
        <dbReference type="ChEBI" id="CHEBI:57540"/>
    </ligand>
</feature>
<evidence type="ECO:0000256" key="11">
    <source>
        <dbReference type="ARBA" id="ARBA00022842"/>
    </source>
</evidence>
<comment type="pathway">
    <text evidence="4 15 16">Amino-acid biosynthesis; L-leucine biosynthesis; L-leucine from 3-methyl-2-oxobutanoate: step 3/4.</text>
</comment>
<organism evidence="18 19">
    <name type="scientific">Pseudothermotoga thermarum DSM 5069</name>
    <dbReference type="NCBI Taxonomy" id="688269"/>
    <lineage>
        <taxon>Bacteria</taxon>
        <taxon>Thermotogati</taxon>
        <taxon>Thermotogota</taxon>
        <taxon>Thermotogae</taxon>
        <taxon>Thermotogales</taxon>
        <taxon>Thermotogaceae</taxon>
        <taxon>Pseudothermotoga</taxon>
    </lineage>
</organism>
<evidence type="ECO:0000256" key="13">
    <source>
        <dbReference type="ARBA" id="ARBA00023027"/>
    </source>
</evidence>
<comment type="subcellular location">
    <subcellularLocation>
        <location evidence="3 15">Cytoplasm</location>
    </subcellularLocation>
</comment>
<keyword evidence="14 15" id="KW-0100">Branched-chain amino acid biosynthesis</keyword>